<sequence length="373" mass="39356">MLLWLVPVVFVDAMSLHRLPRRMKQVAALGGSSLLALPLALLPALLLALPLGLLLPWVSAASDAGPTPDAEPAPIALLGQMSKALSELEYEGTLVYLNGHELSTLRIAHRINGGQAHESLLALSGPVRAVARSRQTVTCVLPDARAISVPRHSAHAATLHSGTLDAERLRPHYLIHRLGRSRVAGRDTLVVGIIPKDDLRYGYRFFVDEDTGLPLKTDLMDSSATPIEQVMFTEIEFLGRASADAMAANPAPLQPLGAAVSVTSGLAHSASAAAPVDVAPWSFAELPAGYAVVAGDPPAIDTEGQRRWFMVSDGLSVVSVYIEPDQGYGLAGHKRVGAMNAAGRSLNGYQITAVGEAPLQTVQAIAAAVRTQP</sequence>
<evidence type="ECO:0000256" key="1">
    <source>
        <dbReference type="ARBA" id="ARBA00004418"/>
    </source>
</evidence>
<feature type="domain" description="MucB/RseB N-terminal" evidence="5">
    <location>
        <begin position="75"/>
        <end position="246"/>
    </location>
</feature>
<proteinExistence type="inferred from homology"/>
<accession>A0A9X0W5N2</accession>
<evidence type="ECO:0000256" key="3">
    <source>
        <dbReference type="ARBA" id="ARBA00022729"/>
    </source>
</evidence>
<dbReference type="Gene3D" id="2.50.20.10">
    <property type="entry name" value="Lipoprotein localisation LolA/LolB/LppX"/>
    <property type="match status" value="1"/>
</dbReference>
<dbReference type="Pfam" id="PF03888">
    <property type="entry name" value="MucB_RseB"/>
    <property type="match status" value="1"/>
</dbReference>
<dbReference type="Pfam" id="PF17188">
    <property type="entry name" value="MucB_RseB_C"/>
    <property type="match status" value="1"/>
</dbReference>
<name>A0A9X0W5N2_9GAMM</name>
<keyword evidence="3" id="KW-0732">Signal</keyword>
<organism evidence="7 8">
    <name type="scientific">Lamprobacter modestohalophilus</name>
    <dbReference type="NCBI Taxonomy" id="1064514"/>
    <lineage>
        <taxon>Bacteria</taxon>
        <taxon>Pseudomonadati</taxon>
        <taxon>Pseudomonadota</taxon>
        <taxon>Gammaproteobacteria</taxon>
        <taxon>Chromatiales</taxon>
        <taxon>Chromatiaceae</taxon>
        <taxon>Lamprobacter</taxon>
    </lineage>
</organism>
<comment type="subcellular location">
    <subcellularLocation>
        <location evidence="1">Periplasm</location>
    </subcellularLocation>
</comment>
<comment type="caution">
    <text evidence="7">The sequence shown here is derived from an EMBL/GenBank/DDBJ whole genome shotgun (WGS) entry which is preliminary data.</text>
</comment>
<dbReference type="Proteomes" id="UP001138768">
    <property type="component" value="Unassembled WGS sequence"/>
</dbReference>
<dbReference type="PANTHER" id="PTHR38782">
    <property type="match status" value="1"/>
</dbReference>
<dbReference type="AlphaFoldDB" id="A0A9X0W5N2"/>
<dbReference type="InterPro" id="IPR033434">
    <property type="entry name" value="MucB/RseB_N"/>
</dbReference>
<keyword evidence="4" id="KW-0574">Periplasm</keyword>
<evidence type="ECO:0000313" key="7">
    <source>
        <dbReference type="EMBL" id="MBK1617457.1"/>
    </source>
</evidence>
<dbReference type="InterPro" id="IPR005588">
    <property type="entry name" value="MucB_RseB"/>
</dbReference>
<dbReference type="InterPro" id="IPR033436">
    <property type="entry name" value="MucB/RseB_C"/>
</dbReference>
<dbReference type="EMBL" id="NRRY01000003">
    <property type="protein sequence ID" value="MBK1617457.1"/>
    <property type="molecule type" value="Genomic_DNA"/>
</dbReference>
<comment type="similarity">
    <text evidence="2">Belongs to the RseB family.</text>
</comment>
<protein>
    <recommendedName>
        <fullName evidence="9">Transcriptional regulator</fullName>
    </recommendedName>
</protein>
<dbReference type="CDD" id="cd16327">
    <property type="entry name" value="RseB"/>
    <property type="match status" value="1"/>
</dbReference>
<evidence type="ECO:0000313" key="8">
    <source>
        <dbReference type="Proteomes" id="UP001138768"/>
    </source>
</evidence>
<dbReference type="GO" id="GO:0032885">
    <property type="term" value="P:regulation of polysaccharide biosynthetic process"/>
    <property type="evidence" value="ECO:0007669"/>
    <property type="project" value="TreeGrafter"/>
</dbReference>
<evidence type="ECO:0000256" key="4">
    <source>
        <dbReference type="ARBA" id="ARBA00022764"/>
    </source>
</evidence>
<feature type="domain" description="MucB/RseB C-terminal" evidence="6">
    <location>
        <begin position="279"/>
        <end position="370"/>
    </location>
</feature>
<evidence type="ECO:0008006" key="9">
    <source>
        <dbReference type="Google" id="ProtNLM"/>
    </source>
</evidence>
<evidence type="ECO:0000256" key="2">
    <source>
        <dbReference type="ARBA" id="ARBA00008150"/>
    </source>
</evidence>
<dbReference type="InterPro" id="IPR038484">
    <property type="entry name" value="MucB/RseB_C_sf"/>
</dbReference>
<evidence type="ECO:0000259" key="6">
    <source>
        <dbReference type="Pfam" id="PF17188"/>
    </source>
</evidence>
<dbReference type="GO" id="GO:0045152">
    <property type="term" value="F:antisigma factor binding"/>
    <property type="evidence" value="ECO:0007669"/>
    <property type="project" value="TreeGrafter"/>
</dbReference>
<dbReference type="PANTHER" id="PTHR38782:SF1">
    <property type="entry name" value="SIGMA-E FACTOR REGULATORY PROTEIN RSEB"/>
    <property type="match status" value="1"/>
</dbReference>
<dbReference type="GO" id="GO:0030288">
    <property type="term" value="C:outer membrane-bounded periplasmic space"/>
    <property type="evidence" value="ECO:0007669"/>
    <property type="project" value="TreeGrafter"/>
</dbReference>
<dbReference type="PIRSF" id="PIRSF005427">
    <property type="entry name" value="RseB"/>
    <property type="match status" value="1"/>
</dbReference>
<keyword evidence="8" id="KW-1185">Reference proteome</keyword>
<reference evidence="7 8" key="1">
    <citation type="journal article" date="2020" name="Microorganisms">
        <title>Osmotic Adaptation and Compatible Solute Biosynthesis of Phototrophic Bacteria as Revealed from Genome Analyses.</title>
        <authorList>
            <person name="Imhoff J.F."/>
            <person name="Rahn T."/>
            <person name="Kunzel S."/>
            <person name="Keller A."/>
            <person name="Neulinger S.C."/>
        </authorList>
    </citation>
    <scope>NUCLEOTIDE SEQUENCE [LARGE SCALE GENOMIC DNA]</scope>
    <source>
        <strain evidence="7 8">DSM 25653</strain>
    </source>
</reference>
<gene>
    <name evidence="7" type="ORF">CKO42_03105</name>
</gene>
<evidence type="ECO:0000259" key="5">
    <source>
        <dbReference type="Pfam" id="PF03888"/>
    </source>
</evidence>
<dbReference type="Gene3D" id="3.30.200.100">
    <property type="entry name" value="MucB/RseB, C-terminal domain"/>
    <property type="match status" value="1"/>
</dbReference>